<keyword evidence="1" id="KW-0934">Plastid</keyword>
<geneLocation type="chloroplast" evidence="1"/>
<proteinExistence type="predicted"/>
<dbReference type="AlphaFoldDB" id="A0A3G2SD59"/>
<name>A0A3G2SD59_9CHLO</name>
<gene>
    <name evidence="1" type="primary">orf3</name>
</gene>
<reference evidence="1" key="1">
    <citation type="journal article" date="2018" name="Mitochondrial DNA Part B Resour">
        <title>Characterization of the complete chloroplast genome of Caulerpa cupressoides (Bryopsidales, Chlorophyta).</title>
        <authorList>
            <person name="Yan H."/>
            <person name="Yuan Y."/>
            <person name="Qiu Q."/>
            <person name="Gao D."/>
        </authorList>
    </citation>
    <scope>NUCLEOTIDE SEQUENCE</scope>
</reference>
<keyword evidence="1" id="KW-0150">Chloroplast</keyword>
<organism evidence="1">
    <name type="scientific">Caulerpa cupressoides</name>
    <dbReference type="NCBI Taxonomy" id="148945"/>
    <lineage>
        <taxon>Eukaryota</taxon>
        <taxon>Viridiplantae</taxon>
        <taxon>Chlorophyta</taxon>
        <taxon>core chlorophytes</taxon>
        <taxon>Ulvophyceae</taxon>
        <taxon>TCBD clade</taxon>
        <taxon>Bryopsidales</taxon>
        <taxon>Halimedineae</taxon>
        <taxon>Caulerpaceae</taxon>
        <taxon>Caulerpa</taxon>
    </lineage>
</organism>
<sequence length="197" mass="21773">MLLSKNKTFVGLCAAVSLRKTLAVYSDLNSDNIKSDFIDLAYNTTGASNRAPRLQAILDNPIKLRSHRRNIMLRTAGRIHSQSVYSPTSAHPNIASLDTNLLGEITSFEAEDFLDSGKVIKSLIEKSLGNTINWADGIKIPLNRGKNLTILEHEIFGDNMSRIDSFKIPPKPSAAKVKDAQWKQAVANQLENLKSLE</sequence>
<protein>
    <submittedName>
        <fullName evidence="1">Uncharacterized protein</fullName>
    </submittedName>
</protein>
<evidence type="ECO:0000313" key="1">
    <source>
        <dbReference type="EMBL" id="AYO45675.1"/>
    </source>
</evidence>
<dbReference type="EMBL" id="MG797569">
    <property type="protein sequence ID" value="AYO45675.1"/>
    <property type="molecule type" value="Genomic_DNA"/>
</dbReference>
<accession>A0A3G2SD59</accession>